<dbReference type="OrthoDB" id="7376099at2"/>
<feature type="chain" id="PRO_5012933531" description="Lipoprotein" evidence="1">
    <location>
        <begin position="22"/>
        <end position="114"/>
    </location>
</feature>
<gene>
    <name evidence="2" type="ORF">SAMN02745126_01431</name>
</gene>
<keyword evidence="1" id="KW-0732">Signal</keyword>
<dbReference type="STRING" id="225324.SAMN02745126_01431"/>
<dbReference type="EMBL" id="FUWJ01000001">
    <property type="protein sequence ID" value="SJZ51345.1"/>
    <property type="molecule type" value="Genomic_DNA"/>
</dbReference>
<sequence length="114" mass="13244">MKSVLSFLAIWGALFCVGACASKGTLNNSTVETVRVDERLYEVRIAPTDIENEYRMLIVRATLVIYPDPEREYTRDWNVARRYMARTCRGQAYKVLEDRLEDKVNLYTRFHCGA</sequence>
<reference evidence="3" key="1">
    <citation type="submission" date="2017-02" db="EMBL/GenBank/DDBJ databases">
        <authorList>
            <person name="Varghese N."/>
            <person name="Submissions S."/>
        </authorList>
    </citation>
    <scope>NUCLEOTIDE SEQUENCE [LARGE SCALE GENOMIC DNA]</scope>
    <source>
        <strain evidence="3">ATCC 27094</strain>
    </source>
</reference>
<dbReference type="RefSeq" id="WP_085933063.1">
    <property type="nucleotide sequence ID" value="NZ_FUWJ01000001.1"/>
</dbReference>
<keyword evidence="3" id="KW-1185">Reference proteome</keyword>
<dbReference type="AlphaFoldDB" id="A0A1T4L9A9"/>
<evidence type="ECO:0000313" key="2">
    <source>
        <dbReference type="EMBL" id="SJZ51345.1"/>
    </source>
</evidence>
<dbReference type="Proteomes" id="UP000190092">
    <property type="component" value="Unassembled WGS sequence"/>
</dbReference>
<evidence type="ECO:0008006" key="4">
    <source>
        <dbReference type="Google" id="ProtNLM"/>
    </source>
</evidence>
<feature type="signal peptide" evidence="1">
    <location>
        <begin position="1"/>
        <end position="21"/>
    </location>
</feature>
<organism evidence="2 3">
    <name type="scientific">Enhydrobacter aerosaccus</name>
    <dbReference type="NCBI Taxonomy" id="225324"/>
    <lineage>
        <taxon>Bacteria</taxon>
        <taxon>Pseudomonadati</taxon>
        <taxon>Pseudomonadota</taxon>
        <taxon>Alphaproteobacteria</taxon>
        <taxon>Hyphomicrobiales</taxon>
        <taxon>Enhydrobacter</taxon>
    </lineage>
</organism>
<name>A0A1T4L9A9_9HYPH</name>
<evidence type="ECO:0000256" key="1">
    <source>
        <dbReference type="SAM" id="SignalP"/>
    </source>
</evidence>
<accession>A0A1T4L9A9</accession>
<evidence type="ECO:0000313" key="3">
    <source>
        <dbReference type="Proteomes" id="UP000190092"/>
    </source>
</evidence>
<protein>
    <recommendedName>
        <fullName evidence="4">Lipoprotein</fullName>
    </recommendedName>
</protein>
<proteinExistence type="predicted"/>